<feature type="domain" description="Ferric siderophore reductase C-terminal" evidence="1">
    <location>
        <begin position="254"/>
        <end position="274"/>
    </location>
</feature>
<accession>A0ABT0XCE8</accession>
<reference evidence="2" key="1">
    <citation type="journal article" date="2023" name="Int. J. Syst. Evol. Microbiol.">
        <title>Streptomyces meridianus sp. nov. isolated from brackish water of the Tagus estuary in Alcochete, Portugal.</title>
        <authorList>
            <person name="Santos J.D.N."/>
            <person name="Klimek D."/>
            <person name="Calusinska M."/>
            <person name="Lobo Da Cunha A."/>
            <person name="Catita J."/>
            <person name="Goncalves H."/>
            <person name="Gonzalez I."/>
            <person name="Reyes F."/>
            <person name="Lage O.M."/>
        </authorList>
    </citation>
    <scope>NUCLEOTIDE SEQUENCE</scope>
    <source>
        <strain evidence="2">MTZ3.1</strain>
    </source>
</reference>
<keyword evidence="3" id="KW-1185">Reference proteome</keyword>
<evidence type="ECO:0000313" key="2">
    <source>
        <dbReference type="EMBL" id="MCM2579945.1"/>
    </source>
</evidence>
<dbReference type="RefSeq" id="WP_251418375.1">
    <property type="nucleotide sequence ID" value="NZ_JAMQGM010000049.1"/>
</dbReference>
<name>A0ABT0XCE8_9ACTN</name>
<evidence type="ECO:0000313" key="3">
    <source>
        <dbReference type="Proteomes" id="UP001167160"/>
    </source>
</evidence>
<dbReference type="Pfam" id="PF11575">
    <property type="entry name" value="FhuF_C"/>
    <property type="match status" value="1"/>
</dbReference>
<dbReference type="InterPro" id="IPR024726">
    <property type="entry name" value="FhuF_C"/>
</dbReference>
<proteinExistence type="predicted"/>
<gene>
    <name evidence="2" type="ORF">M1E25_21795</name>
</gene>
<organism evidence="2 3">
    <name type="scientific">Streptomyces meridianus</name>
    <dbReference type="NCBI Taxonomy" id="2938945"/>
    <lineage>
        <taxon>Bacteria</taxon>
        <taxon>Bacillati</taxon>
        <taxon>Actinomycetota</taxon>
        <taxon>Actinomycetes</taxon>
        <taxon>Kitasatosporales</taxon>
        <taxon>Streptomycetaceae</taxon>
        <taxon>Streptomyces</taxon>
    </lineage>
</organism>
<sequence length="286" mass="30957">MTTAPQTCTPQRAESCPEILTATYRRLTGMCGALRVRVVPAGEAAGRPGSPWTDGERLAAEPAWADVFIAAEAARVTDLYGHEARRDVAATRWLHQHLWTVCLLMSGPWYLERRVARIRPRDVRLDPTTGETAVVPGSFSCLAGDPAAHLTGTRVVVDDEALRAELRAAVADYARPLLAALGSRLRRGPRALWGMVADDLVSGIWHLGVLLGDEQSGVAAASALLPTAVAPFPGGAAFRDLTTAGGERQPTRTRLGCCLHYKIRSEETCITCPRTCDAERLRRLQD</sequence>
<comment type="caution">
    <text evidence="2">The sequence shown here is derived from an EMBL/GenBank/DDBJ whole genome shotgun (WGS) entry which is preliminary data.</text>
</comment>
<protein>
    <submittedName>
        <fullName evidence="2">(2Fe-2S)-binding protein</fullName>
    </submittedName>
</protein>
<dbReference type="EMBL" id="JAMQGM010000049">
    <property type="protein sequence ID" value="MCM2579945.1"/>
    <property type="molecule type" value="Genomic_DNA"/>
</dbReference>
<dbReference type="Proteomes" id="UP001167160">
    <property type="component" value="Unassembled WGS sequence"/>
</dbReference>
<evidence type="ECO:0000259" key="1">
    <source>
        <dbReference type="Pfam" id="PF11575"/>
    </source>
</evidence>